<proteinExistence type="predicted"/>
<keyword evidence="1" id="KW-0812">Transmembrane</keyword>
<comment type="caution">
    <text evidence="2">The sequence shown here is derived from an EMBL/GenBank/DDBJ whole genome shotgun (WGS) entry which is preliminary data.</text>
</comment>
<protein>
    <submittedName>
        <fullName evidence="2">Uncharacterized protein</fullName>
    </submittedName>
</protein>
<evidence type="ECO:0000313" key="3">
    <source>
        <dbReference type="Proteomes" id="UP000004191"/>
    </source>
</evidence>
<evidence type="ECO:0000313" key="2">
    <source>
        <dbReference type="EMBL" id="EHR33340.1"/>
    </source>
</evidence>
<sequence length="202" mass="23792">MEQTYIKLRDISLYLFILFLLISVFIWFKFNILETWRDLSGANSNKYLKELRKQNELNKPNSIHHPIDLNISDANTSPMKVKTGEMEEAYNKKMDDMRLDKHTNPFENKKEYQDIDNKPIKYNTEVLTESKDNNTDVLKNVKNNFNTDVLDDNSYNTEVLEENQDEVSYETTILSEESKNPSDKIQVYIIDEKEFVGSNKTV</sequence>
<dbReference type="RefSeq" id="WP_005398899.1">
    <property type="nucleotide sequence ID" value="NZ_JH601088.1"/>
</dbReference>
<dbReference type="EMBL" id="AGEI01000024">
    <property type="protein sequence ID" value="EHR33340.1"/>
    <property type="molecule type" value="Genomic_DNA"/>
</dbReference>
<gene>
    <name evidence="2" type="ORF">HMPREF9709_01384</name>
</gene>
<accession>H3NPW2</accession>
<dbReference type="Proteomes" id="UP000004191">
    <property type="component" value="Unassembled WGS sequence"/>
</dbReference>
<name>H3NPW2_9FIRM</name>
<keyword evidence="1" id="KW-1133">Transmembrane helix</keyword>
<dbReference type="STRING" id="883114.HMPREF9709_01384"/>
<feature type="transmembrane region" description="Helical" evidence="1">
    <location>
        <begin position="12"/>
        <end position="30"/>
    </location>
</feature>
<evidence type="ECO:0000256" key="1">
    <source>
        <dbReference type="SAM" id="Phobius"/>
    </source>
</evidence>
<reference evidence="2 3" key="1">
    <citation type="submission" date="2012-01" db="EMBL/GenBank/DDBJ databases">
        <title>The Genome Sequence of Helcococcus kunzii ATCC 51366.</title>
        <authorList>
            <consortium name="The Broad Institute Genome Sequencing Platform"/>
            <person name="Earl A."/>
            <person name="Ward D."/>
            <person name="Feldgarden M."/>
            <person name="Gevers D."/>
            <person name="Huys G."/>
            <person name="Young S.K."/>
            <person name="Zeng Q."/>
            <person name="Gargeya S."/>
            <person name="Fitzgerald M."/>
            <person name="Haas B."/>
            <person name="Abouelleil A."/>
            <person name="Alvarado L."/>
            <person name="Arachchi H.M."/>
            <person name="Berlin A."/>
            <person name="Chapman S.B."/>
            <person name="Gearin G."/>
            <person name="Goldberg J."/>
            <person name="Griggs A."/>
            <person name="Gujja S."/>
            <person name="Hansen M."/>
            <person name="Heiman D."/>
            <person name="Howarth C."/>
            <person name="Larimer J."/>
            <person name="Lui A."/>
            <person name="MacDonald P.J.P."/>
            <person name="McCowen C."/>
            <person name="Montmayeur A."/>
            <person name="Murphy C."/>
            <person name="Neiman D."/>
            <person name="Pearson M."/>
            <person name="Priest M."/>
            <person name="Roberts A."/>
            <person name="Saif S."/>
            <person name="Shea T."/>
            <person name="Sisk P."/>
            <person name="Stolte C."/>
            <person name="Sykes S."/>
            <person name="Wortman J."/>
            <person name="Nusbaum C."/>
            <person name="Birren B."/>
        </authorList>
    </citation>
    <scope>NUCLEOTIDE SEQUENCE [LARGE SCALE GENOMIC DNA]</scope>
    <source>
        <strain evidence="2 3">ATCC 51366</strain>
    </source>
</reference>
<dbReference type="AlphaFoldDB" id="H3NPW2"/>
<dbReference type="GeneID" id="96999347"/>
<keyword evidence="3" id="KW-1185">Reference proteome</keyword>
<keyword evidence="1" id="KW-0472">Membrane</keyword>
<dbReference type="HOGENOM" id="CLU_1353085_0_0_9"/>
<organism evidence="2 3">
    <name type="scientific">Helcococcus kunzii ATCC 51366</name>
    <dbReference type="NCBI Taxonomy" id="883114"/>
    <lineage>
        <taxon>Bacteria</taxon>
        <taxon>Bacillati</taxon>
        <taxon>Bacillota</taxon>
        <taxon>Tissierellia</taxon>
        <taxon>Tissierellales</taxon>
        <taxon>Peptoniphilaceae</taxon>
        <taxon>Helcococcus</taxon>
    </lineage>
</organism>